<dbReference type="SMART" id="SM00321">
    <property type="entry name" value="WSC"/>
    <property type="match status" value="5"/>
</dbReference>
<dbReference type="PANTHER" id="PTHR32208">
    <property type="entry name" value="SECRETED PROTEIN-RELATED"/>
    <property type="match status" value="1"/>
</dbReference>
<dbReference type="Gene3D" id="2.130.10.80">
    <property type="entry name" value="Galactose oxidase/kelch, beta-propeller"/>
    <property type="match status" value="1"/>
</dbReference>
<dbReference type="PROSITE" id="PS51212">
    <property type="entry name" value="WSC"/>
    <property type="match status" value="5"/>
</dbReference>
<reference evidence="5" key="1">
    <citation type="submission" date="2023-03" db="EMBL/GenBank/DDBJ databases">
        <title>Massive genome expansion in bonnet fungi (Mycena s.s.) driven by repeated elements and novel gene families across ecological guilds.</title>
        <authorList>
            <consortium name="Lawrence Berkeley National Laboratory"/>
            <person name="Harder C.B."/>
            <person name="Miyauchi S."/>
            <person name="Viragh M."/>
            <person name="Kuo A."/>
            <person name="Thoen E."/>
            <person name="Andreopoulos B."/>
            <person name="Lu D."/>
            <person name="Skrede I."/>
            <person name="Drula E."/>
            <person name="Henrissat B."/>
            <person name="Morin E."/>
            <person name="Kohler A."/>
            <person name="Barry K."/>
            <person name="LaButti K."/>
            <person name="Morin E."/>
            <person name="Salamov A."/>
            <person name="Lipzen A."/>
            <person name="Mereny Z."/>
            <person name="Hegedus B."/>
            <person name="Baldrian P."/>
            <person name="Stursova M."/>
            <person name="Weitz H."/>
            <person name="Taylor A."/>
            <person name="Grigoriev I.V."/>
            <person name="Nagy L.G."/>
            <person name="Martin F."/>
            <person name="Kauserud H."/>
        </authorList>
    </citation>
    <scope>NUCLEOTIDE SEQUENCE</scope>
    <source>
        <strain evidence="5">CBHHK002</strain>
    </source>
</reference>
<dbReference type="SUPFAM" id="SSF50965">
    <property type="entry name" value="Galactose oxidase, central domain"/>
    <property type="match status" value="1"/>
</dbReference>
<organism evidence="5 6">
    <name type="scientific">Mycena albidolilacea</name>
    <dbReference type="NCBI Taxonomy" id="1033008"/>
    <lineage>
        <taxon>Eukaryota</taxon>
        <taxon>Fungi</taxon>
        <taxon>Dikarya</taxon>
        <taxon>Basidiomycota</taxon>
        <taxon>Agaricomycotina</taxon>
        <taxon>Agaricomycetes</taxon>
        <taxon>Agaricomycetidae</taxon>
        <taxon>Agaricales</taxon>
        <taxon>Marasmiineae</taxon>
        <taxon>Mycenaceae</taxon>
        <taxon>Mycena</taxon>
    </lineage>
</organism>
<protein>
    <submittedName>
        <fullName evidence="5">Glyoxal oxidase N-terminus-domain-containing protein</fullName>
    </submittedName>
</protein>
<keyword evidence="1 3" id="KW-0732">Signal</keyword>
<dbReference type="PANTHER" id="PTHR32208:SF96">
    <property type="entry name" value="GLYOXAL OXIDASE"/>
    <property type="match status" value="1"/>
</dbReference>
<name>A0AAD7EJ41_9AGAR</name>
<dbReference type="InterPro" id="IPR015202">
    <property type="entry name" value="GO-like_E_set"/>
</dbReference>
<evidence type="ECO:0000259" key="4">
    <source>
        <dbReference type="PROSITE" id="PS51212"/>
    </source>
</evidence>
<proteinExistence type="predicted"/>
<feature type="domain" description="WSC" evidence="4">
    <location>
        <begin position="163"/>
        <end position="260"/>
    </location>
</feature>
<accession>A0AAD7EJ41</accession>
<dbReference type="EMBL" id="JARIHO010000042">
    <property type="protein sequence ID" value="KAJ7326249.1"/>
    <property type="molecule type" value="Genomic_DNA"/>
</dbReference>
<dbReference type="SUPFAM" id="SSF81296">
    <property type="entry name" value="E set domains"/>
    <property type="match status" value="1"/>
</dbReference>
<dbReference type="Proteomes" id="UP001218218">
    <property type="component" value="Unassembled WGS sequence"/>
</dbReference>
<dbReference type="InterPro" id="IPR037293">
    <property type="entry name" value="Gal_Oxidase_central_sf"/>
</dbReference>
<evidence type="ECO:0000313" key="5">
    <source>
        <dbReference type="EMBL" id="KAJ7326249.1"/>
    </source>
</evidence>
<dbReference type="Pfam" id="PF01822">
    <property type="entry name" value="WSC"/>
    <property type="match status" value="5"/>
</dbReference>
<feature type="chain" id="PRO_5042177995" evidence="3">
    <location>
        <begin position="25"/>
        <end position="1138"/>
    </location>
</feature>
<evidence type="ECO:0000256" key="3">
    <source>
        <dbReference type="SAM" id="SignalP"/>
    </source>
</evidence>
<dbReference type="InterPro" id="IPR009880">
    <property type="entry name" value="Glyoxal_oxidase_N"/>
</dbReference>
<feature type="domain" description="WSC" evidence="4">
    <location>
        <begin position="55"/>
        <end position="151"/>
    </location>
</feature>
<feature type="domain" description="WSC" evidence="4">
    <location>
        <begin position="381"/>
        <end position="478"/>
    </location>
</feature>
<dbReference type="AlphaFoldDB" id="A0AAD7EJ41"/>
<evidence type="ECO:0000256" key="2">
    <source>
        <dbReference type="SAM" id="MobiDB-lite"/>
    </source>
</evidence>
<dbReference type="CDD" id="cd02851">
    <property type="entry name" value="E_set_GO_C"/>
    <property type="match status" value="1"/>
</dbReference>
<dbReference type="InterPro" id="IPR002889">
    <property type="entry name" value="WSC_carb-bd"/>
</dbReference>
<dbReference type="Pfam" id="PF07250">
    <property type="entry name" value="Glyoxal_oxid_N"/>
    <property type="match status" value="1"/>
</dbReference>
<feature type="domain" description="WSC" evidence="4">
    <location>
        <begin position="273"/>
        <end position="367"/>
    </location>
</feature>
<dbReference type="Gene3D" id="2.60.40.10">
    <property type="entry name" value="Immunoglobulins"/>
    <property type="match status" value="1"/>
</dbReference>
<evidence type="ECO:0000256" key="1">
    <source>
        <dbReference type="ARBA" id="ARBA00022729"/>
    </source>
</evidence>
<dbReference type="InterPro" id="IPR013783">
    <property type="entry name" value="Ig-like_fold"/>
</dbReference>
<feature type="compositionally biased region" description="Polar residues" evidence="2">
    <location>
        <begin position="1126"/>
        <end position="1138"/>
    </location>
</feature>
<gene>
    <name evidence="5" type="ORF">DFH08DRAFT_885170</name>
</gene>
<evidence type="ECO:0000313" key="6">
    <source>
        <dbReference type="Proteomes" id="UP001218218"/>
    </source>
</evidence>
<feature type="domain" description="WSC" evidence="4">
    <location>
        <begin position="488"/>
        <end position="580"/>
    </location>
</feature>
<keyword evidence="6" id="KW-1185">Reference proteome</keyword>
<feature type="signal peptide" evidence="3">
    <location>
        <begin position="1"/>
        <end position="24"/>
    </location>
</feature>
<feature type="region of interest" description="Disordered" evidence="2">
    <location>
        <begin position="1112"/>
        <end position="1138"/>
    </location>
</feature>
<sequence length="1138" mass="119664">MAARPPQSFVFVVLLALLISSVEGQLSSWSPYDPPHSFTHHSDLASRVAIVLPSGWASHGCVREPNSGRALTGYSFTSASMTVTSCVAECDSRGFKYAGAEDANECYCGNSFQGGDTGGGTLDENACTMNCSGDATQKCGAGFRLSSYAKQSNTTVAPVLPSGWSYTGCVSEPSSGRTLTNYSLTDPNMTIDECVATCSSKGYHIAGAEFGSECYCGDKFQATASGGGSSAPESDCLMPCAGESTQHCGGGNRLSVYSTPQTTSPSGPTLPVGWSYVACTQEPTDGSRLLAGYSFSSASLTVESCISTCKSRGFSYAGMEHADECYCGTGYSVPAVKAPETDCSMACAGSASEVCGSGFRLSVYTSDPAGSNSNLVLPPYWGKTSQCIVEASSGRTLSGNSWIDGGMTVEKCVSFCDSTGFNYAGAEFGNECYCDNTISLANGGGVPASSASECNKPCAGNSAEICGDGFRLTMYTKGNATAAALPAGWSPSMCAVDNPSRILTGHQSTETALTPASCIATCAGLGFALSGVENGNECYCGNILTNNPVGARDNQCATPCSGDASQNCGGGFRMAVYQRDATAPSGPNAWSLTAGGTSGVVMTHVAVVNNETILVIDRKENNPLLNAHNDPAWGAVWSLLDNKSRALNLETHSFCSAGSFLKNGTLVNFGGHPYTDRNGEAAPDGQQGVRLYNACPASGTCDIYENSKRIRMASNRWYPTSTRLPDGSAIIIGGTLYSGWTNSEVMNNPTYEFYPAKNINGYNGLPVPSKFFNDTLPHNTFPHVYSLPSGKLFVAANNQAMLLDWQTNTETRLPNFPNGQRVVYPLNAAAVMLPLTPENNYTPELLICGGSQISDKTAPEDLDAQHDYGSAQCSRMVLNDAGISAGWQTEWMPEPRLMSEGTLLPDGKVLIINGCRTGTAGYDNLQNRIGHSNADHPTFTPLLYDPSAPVGSRFTRDGLPTSNIARMYHSVATLLPSGAIMIGGSNPNDDTSTQRYASEYRVEYLYPSYMTKPRPTFSGLPSHIGYNSSSFVLSVTIPAGSQKVYAILMDFGFVTHSVHMDQKLVKLVSVLQGNQLTVTGPPNPNIFSPGPGWIIVMADGVPSVAQQVMIGDGGNPPEDPGATANMLASTKTPSSGPD</sequence>
<dbReference type="InterPro" id="IPR011043">
    <property type="entry name" value="Gal_Oxase/kelch_b-propeller"/>
</dbReference>
<dbReference type="Pfam" id="PF09118">
    <property type="entry name" value="GO-like_E_set"/>
    <property type="match status" value="1"/>
</dbReference>
<dbReference type="InterPro" id="IPR014756">
    <property type="entry name" value="Ig_E-set"/>
</dbReference>
<comment type="caution">
    <text evidence="5">The sequence shown here is derived from an EMBL/GenBank/DDBJ whole genome shotgun (WGS) entry which is preliminary data.</text>
</comment>